<keyword evidence="6 9" id="KW-0067">ATP-binding</keyword>
<organism evidence="12 13">
    <name type="scientific">Nakaseomyces bracarensis</name>
    <dbReference type="NCBI Taxonomy" id="273131"/>
    <lineage>
        <taxon>Eukaryota</taxon>
        <taxon>Fungi</taxon>
        <taxon>Dikarya</taxon>
        <taxon>Ascomycota</taxon>
        <taxon>Saccharomycotina</taxon>
        <taxon>Saccharomycetes</taxon>
        <taxon>Saccharomycetales</taxon>
        <taxon>Saccharomycetaceae</taxon>
        <taxon>Nakaseomyces</taxon>
    </lineage>
</organism>
<dbReference type="InterPro" id="IPR011009">
    <property type="entry name" value="Kinase-like_dom_sf"/>
</dbReference>
<dbReference type="Proteomes" id="UP001623330">
    <property type="component" value="Unassembled WGS sequence"/>
</dbReference>
<proteinExistence type="predicted"/>
<feature type="domain" description="Protein kinase" evidence="11">
    <location>
        <begin position="264"/>
        <end position="627"/>
    </location>
</feature>
<evidence type="ECO:0000256" key="3">
    <source>
        <dbReference type="ARBA" id="ARBA00022679"/>
    </source>
</evidence>
<dbReference type="PROSITE" id="PS50011">
    <property type="entry name" value="PROTEIN_KINASE_DOM"/>
    <property type="match status" value="1"/>
</dbReference>
<dbReference type="PANTHER" id="PTHR24343:SF113">
    <property type="entry name" value="NITROGEN PERMEASE REACTIVATOR PROTEIN-RELATED"/>
    <property type="match status" value="1"/>
</dbReference>
<keyword evidence="2" id="KW-0723">Serine/threonine-protein kinase</keyword>
<dbReference type="Gene3D" id="3.30.200.20">
    <property type="entry name" value="Phosphorylase Kinase, domain 1"/>
    <property type="match status" value="1"/>
</dbReference>
<evidence type="ECO:0000256" key="8">
    <source>
        <dbReference type="ARBA" id="ARBA00048679"/>
    </source>
</evidence>
<feature type="binding site" evidence="9">
    <location>
        <position position="295"/>
    </location>
    <ligand>
        <name>ATP</name>
        <dbReference type="ChEBI" id="CHEBI:30616"/>
    </ligand>
</feature>
<dbReference type="PROSITE" id="PS00107">
    <property type="entry name" value="PROTEIN_KINASE_ATP"/>
    <property type="match status" value="1"/>
</dbReference>
<evidence type="ECO:0000256" key="7">
    <source>
        <dbReference type="ARBA" id="ARBA00047899"/>
    </source>
</evidence>
<name>A0ABR4NN52_9SACH</name>
<dbReference type="PANTHER" id="PTHR24343">
    <property type="entry name" value="SERINE/THREONINE KINASE"/>
    <property type="match status" value="1"/>
</dbReference>
<dbReference type="InterPro" id="IPR008271">
    <property type="entry name" value="Ser/Thr_kinase_AS"/>
</dbReference>
<evidence type="ECO:0000256" key="10">
    <source>
        <dbReference type="SAM" id="MobiDB-lite"/>
    </source>
</evidence>
<dbReference type="Gene3D" id="1.10.510.10">
    <property type="entry name" value="Transferase(Phosphotransferase) domain 1"/>
    <property type="match status" value="1"/>
</dbReference>
<evidence type="ECO:0000313" key="13">
    <source>
        <dbReference type="Proteomes" id="UP001623330"/>
    </source>
</evidence>
<evidence type="ECO:0000256" key="6">
    <source>
        <dbReference type="ARBA" id="ARBA00022840"/>
    </source>
</evidence>
<comment type="catalytic activity">
    <reaction evidence="8">
        <text>L-seryl-[protein] + ATP = O-phospho-L-seryl-[protein] + ADP + H(+)</text>
        <dbReference type="Rhea" id="RHEA:17989"/>
        <dbReference type="Rhea" id="RHEA-COMP:9863"/>
        <dbReference type="Rhea" id="RHEA-COMP:11604"/>
        <dbReference type="ChEBI" id="CHEBI:15378"/>
        <dbReference type="ChEBI" id="CHEBI:29999"/>
        <dbReference type="ChEBI" id="CHEBI:30616"/>
        <dbReference type="ChEBI" id="CHEBI:83421"/>
        <dbReference type="ChEBI" id="CHEBI:456216"/>
        <dbReference type="EC" id="2.7.11.1"/>
    </reaction>
</comment>
<keyword evidence="4 9" id="KW-0547">Nucleotide-binding</keyword>
<keyword evidence="5" id="KW-0418">Kinase</keyword>
<evidence type="ECO:0000256" key="9">
    <source>
        <dbReference type="PROSITE-ProRule" id="PRU10141"/>
    </source>
</evidence>
<sequence>MESIINRNQQESMLHGNQRTSYGTSLQELLSEDQSFYQIAGLAEFTIHEQVLSRSTLGTGISTSIPNELIRNQAYTWTGPVIDRKDGNTLSGSASHAREDSHSTNISFQPPVVSKNSDEILFQSEQDSDGPYKADLSYLMPPNVTVINTELLWSPVRCRIDERFILKKEDYDEKKKNHEIIIYRKVYKIPNIFRKNRQSVFTSKNNQPNRNFISRNSNSSSQMKFEKDQDILSIFLSNTWEMKKLWKKYQLIDIPLNSEIIKNQNNPGVLGFGASGEVKLAKRIGAKDKKLYAIKIFHDIPLDELAKLSDSSEDEDEDDYDTDTLSESEVTERSSRSFKRKIENRRLARLRGIKRIHKEYTMCSILDNENIIETYELFYEKGCLYTVMEYCDFDLYALVASNELSYVEVCCYFKQILYGVKYLHDIGIGHRDLKLDNCVVNKHGTLKIIDFGSSTVFSSPYIEHREIIRSHGVHGSSPYLAPEVLYFWNYDPRPADIWSIAVIFLCMVTKRFPWREPRCSDLQFTQFIKFREPHLRITSRYLKRHVLLALLERTPLDNTQPDLRSLEEEIFYESEVARYENYVNRNRGMMDPLATVPEETHPVLSRMLDISPACRATIGNVLADNWVSYIEVCSHRNKLSDPHHRMFRTTHTHTTLPPSGAHMSQIQY</sequence>
<comment type="caution">
    <text evidence="12">The sequence shown here is derived from an EMBL/GenBank/DDBJ whole genome shotgun (WGS) entry which is preliminary data.</text>
</comment>
<dbReference type="InterPro" id="IPR017441">
    <property type="entry name" value="Protein_kinase_ATP_BS"/>
</dbReference>
<gene>
    <name evidence="12" type="ORF">RNJ44_02333</name>
</gene>
<evidence type="ECO:0000313" key="12">
    <source>
        <dbReference type="EMBL" id="KAL3229246.1"/>
    </source>
</evidence>
<evidence type="ECO:0000256" key="1">
    <source>
        <dbReference type="ARBA" id="ARBA00012513"/>
    </source>
</evidence>
<dbReference type="EMBL" id="JBEVYD010000012">
    <property type="protein sequence ID" value="KAL3229246.1"/>
    <property type="molecule type" value="Genomic_DNA"/>
</dbReference>
<dbReference type="EC" id="2.7.11.1" evidence="1"/>
<dbReference type="Pfam" id="PF00069">
    <property type="entry name" value="Pkinase"/>
    <property type="match status" value="1"/>
</dbReference>
<reference evidence="12 13" key="1">
    <citation type="submission" date="2024-05" db="EMBL/GenBank/DDBJ databases">
        <title>Long read based assembly of the Candida bracarensis genome reveals expanded adhesin content.</title>
        <authorList>
            <person name="Marcet-Houben M."/>
            <person name="Ksiezopolska E."/>
            <person name="Gabaldon T."/>
        </authorList>
    </citation>
    <scope>NUCLEOTIDE SEQUENCE [LARGE SCALE GENOMIC DNA]</scope>
    <source>
        <strain evidence="12 13">CBM6</strain>
    </source>
</reference>
<feature type="compositionally biased region" description="Acidic residues" evidence="10">
    <location>
        <begin position="311"/>
        <end position="326"/>
    </location>
</feature>
<dbReference type="SMART" id="SM00220">
    <property type="entry name" value="S_TKc"/>
    <property type="match status" value="1"/>
</dbReference>
<accession>A0ABR4NN52</accession>
<evidence type="ECO:0000256" key="4">
    <source>
        <dbReference type="ARBA" id="ARBA00022741"/>
    </source>
</evidence>
<keyword evidence="3" id="KW-0808">Transferase</keyword>
<feature type="region of interest" description="Disordered" evidence="10">
    <location>
        <begin position="308"/>
        <end position="328"/>
    </location>
</feature>
<evidence type="ECO:0000256" key="5">
    <source>
        <dbReference type="ARBA" id="ARBA00022777"/>
    </source>
</evidence>
<keyword evidence="13" id="KW-1185">Reference proteome</keyword>
<evidence type="ECO:0000256" key="2">
    <source>
        <dbReference type="ARBA" id="ARBA00022527"/>
    </source>
</evidence>
<feature type="region of interest" description="Disordered" evidence="10">
    <location>
        <begin position="86"/>
        <end position="109"/>
    </location>
</feature>
<comment type="catalytic activity">
    <reaction evidence="7">
        <text>L-threonyl-[protein] + ATP = O-phospho-L-threonyl-[protein] + ADP + H(+)</text>
        <dbReference type="Rhea" id="RHEA:46608"/>
        <dbReference type="Rhea" id="RHEA-COMP:11060"/>
        <dbReference type="Rhea" id="RHEA-COMP:11605"/>
        <dbReference type="ChEBI" id="CHEBI:15378"/>
        <dbReference type="ChEBI" id="CHEBI:30013"/>
        <dbReference type="ChEBI" id="CHEBI:30616"/>
        <dbReference type="ChEBI" id="CHEBI:61977"/>
        <dbReference type="ChEBI" id="CHEBI:456216"/>
        <dbReference type="EC" id="2.7.11.1"/>
    </reaction>
</comment>
<dbReference type="InterPro" id="IPR000719">
    <property type="entry name" value="Prot_kinase_dom"/>
</dbReference>
<dbReference type="PROSITE" id="PS00108">
    <property type="entry name" value="PROTEIN_KINASE_ST"/>
    <property type="match status" value="1"/>
</dbReference>
<evidence type="ECO:0000259" key="11">
    <source>
        <dbReference type="PROSITE" id="PS50011"/>
    </source>
</evidence>
<protein>
    <recommendedName>
        <fullName evidence="1">non-specific serine/threonine protein kinase</fullName>
        <ecNumber evidence="1">2.7.11.1</ecNumber>
    </recommendedName>
</protein>
<dbReference type="SUPFAM" id="SSF56112">
    <property type="entry name" value="Protein kinase-like (PK-like)"/>
    <property type="match status" value="1"/>
</dbReference>